<gene>
    <name evidence="2" type="ORF">NX784_17575</name>
</gene>
<keyword evidence="1" id="KW-1133">Transmembrane helix</keyword>
<sequence>MKSVTFSEIGRVRQGPHRPLPADPALRLALLVLSMVLGLPALVVAFHLIDPTAPLGYIVVPVLMGALLPTAARTLPGRLEVTTRFSACHLVGTLDDAMERLGYAPTDRGPGTVRYRMRPARWPTSRGADITVTVRDHLLEVTGPVRMLRALRRHLSC</sequence>
<evidence type="ECO:0000313" key="3">
    <source>
        <dbReference type="Proteomes" id="UP001204151"/>
    </source>
</evidence>
<evidence type="ECO:0000256" key="1">
    <source>
        <dbReference type="SAM" id="Phobius"/>
    </source>
</evidence>
<keyword evidence="1" id="KW-0472">Membrane</keyword>
<protein>
    <submittedName>
        <fullName evidence="2">Uncharacterized protein</fullName>
    </submittedName>
</protein>
<keyword evidence="3" id="KW-1185">Reference proteome</keyword>
<evidence type="ECO:0000313" key="2">
    <source>
        <dbReference type="EMBL" id="MCS0583403.1"/>
    </source>
</evidence>
<reference evidence="2 3" key="1">
    <citation type="submission" date="2022-08" db="EMBL/GenBank/DDBJ databases">
        <title>Reclassification of Massilia species as members of the genera Telluria, Duganella, Pseudoduganella, Mokoshia gen. nov. and Zemynaea gen. nov. using orthogonal and non-orthogonal genome-based approaches.</title>
        <authorList>
            <person name="Bowman J.P."/>
        </authorList>
    </citation>
    <scope>NUCLEOTIDE SEQUENCE [LARGE SCALE GENOMIC DNA]</scope>
    <source>
        <strain evidence="2 3">JCM 31316</strain>
    </source>
</reference>
<organism evidence="2 3">
    <name type="scientific">Massilia pinisoli</name>
    <dbReference type="NCBI Taxonomy" id="1772194"/>
    <lineage>
        <taxon>Bacteria</taxon>
        <taxon>Pseudomonadati</taxon>
        <taxon>Pseudomonadota</taxon>
        <taxon>Betaproteobacteria</taxon>
        <taxon>Burkholderiales</taxon>
        <taxon>Oxalobacteraceae</taxon>
        <taxon>Telluria group</taxon>
        <taxon>Massilia</taxon>
    </lineage>
</organism>
<keyword evidence="1" id="KW-0812">Transmembrane</keyword>
<dbReference type="Proteomes" id="UP001204151">
    <property type="component" value="Unassembled WGS sequence"/>
</dbReference>
<accession>A0ABT1ZU10</accession>
<dbReference type="EMBL" id="JANUGW010000013">
    <property type="protein sequence ID" value="MCS0583403.1"/>
    <property type="molecule type" value="Genomic_DNA"/>
</dbReference>
<dbReference type="RefSeq" id="WP_258817990.1">
    <property type="nucleotide sequence ID" value="NZ_JANUGW010000013.1"/>
</dbReference>
<feature type="transmembrane region" description="Helical" evidence="1">
    <location>
        <begin position="28"/>
        <end position="49"/>
    </location>
</feature>
<feature type="transmembrane region" description="Helical" evidence="1">
    <location>
        <begin position="55"/>
        <end position="75"/>
    </location>
</feature>
<name>A0ABT1ZU10_9BURK</name>
<comment type="caution">
    <text evidence="2">The sequence shown here is derived from an EMBL/GenBank/DDBJ whole genome shotgun (WGS) entry which is preliminary data.</text>
</comment>
<proteinExistence type="predicted"/>